<dbReference type="InterPro" id="IPR014999">
    <property type="entry name" value="DUF1846"/>
</dbReference>
<gene>
    <name evidence="3" type="ORF">B0H50_1069</name>
</gene>
<dbReference type="InterPro" id="IPR048441">
    <property type="entry name" value="DUF1846_C"/>
</dbReference>
<evidence type="ECO:0000259" key="1">
    <source>
        <dbReference type="Pfam" id="PF08903"/>
    </source>
</evidence>
<dbReference type="Gene3D" id="1.20.1570.10">
    <property type="entry name" value="dip2346 domain like"/>
    <property type="match status" value="1"/>
</dbReference>
<dbReference type="Pfam" id="PF08903">
    <property type="entry name" value="DUF1846"/>
    <property type="match status" value="1"/>
</dbReference>
<dbReference type="PIRSF" id="PIRSF033132">
    <property type="entry name" value="DUF1846"/>
    <property type="match status" value="1"/>
</dbReference>
<reference evidence="3 4" key="1">
    <citation type="submission" date="2018-05" db="EMBL/GenBank/DDBJ databases">
        <title>Animal gut microbial communities from fecal samples from Wisconsin, USA.</title>
        <authorList>
            <person name="Neumann A."/>
        </authorList>
    </citation>
    <scope>NUCLEOTIDE SEQUENCE [LARGE SCALE GENOMIC DNA]</scope>
    <source>
        <strain evidence="3 4">UWS4</strain>
    </source>
</reference>
<dbReference type="Pfam" id="PF20921">
    <property type="entry name" value="DUF1846_C"/>
    <property type="match status" value="1"/>
</dbReference>
<protein>
    <submittedName>
        <fullName evidence="3">Uncharacterized protein (UPF0371 family)</fullName>
    </submittedName>
</protein>
<comment type="caution">
    <text evidence="3">The sequence shown here is derived from an EMBL/GenBank/DDBJ whole genome shotgun (WGS) entry which is preliminary data.</text>
</comment>
<sequence>MYKIGFDNDAYLKMQSEKIAERIAQFGGKLYLEFGGKLFDDFHASRVLPGFAPDSKIRMLTKMKDKAEVIIAINANDIEKNKVRGDLGITYDMDVLRLIDAFRGYGLYVSSVVLTRFDNQASAVAYQKKLEDLGLKVYRHYPIEGYPSDIPLIVSDNGYGKNEFVETSRELVVVTAPGPGSGKMAVCLSQLYHENKRGIKAGYAKFETFPIWNIPLKHPVNLAYEAATADLNDVNMIDPFHLEAYGKTTVNYNRDVEIFPVLNTIFSHILGTSPYKSPTDMGVNMAGNCIIDDAAVCDASNQEIIRRYYNTLCQVRKGQADKEQIYKLKLVMEQAHIKPEDRAVATLAEKKAEETNAPAVAIELQDGTIVTGKTTSLLGACSSALLNALKALAKIPDEVRLLSPMVIEPIQNLKTKQLRHKNPRLHMDEVLVALSVCALTDYNAKIALEKLSELEHCEVHASVILAQVDVDLFRRLRVNLTTAPKYQTAKLYHE</sequence>
<dbReference type="InterPro" id="IPR048496">
    <property type="entry name" value="DUF1846_N"/>
</dbReference>
<evidence type="ECO:0000313" key="4">
    <source>
        <dbReference type="Proteomes" id="UP000245523"/>
    </source>
</evidence>
<evidence type="ECO:0000259" key="2">
    <source>
        <dbReference type="Pfam" id="PF20921"/>
    </source>
</evidence>
<keyword evidence="4" id="KW-1185">Reference proteome</keyword>
<organism evidence="3 4">
    <name type="scientific">Hallerella porci</name>
    <dbReference type="NCBI Taxonomy" id="1945871"/>
    <lineage>
        <taxon>Bacteria</taxon>
        <taxon>Pseudomonadati</taxon>
        <taxon>Fibrobacterota</taxon>
        <taxon>Fibrobacteria</taxon>
        <taxon>Fibrobacterales</taxon>
        <taxon>Fibrobacteraceae</taxon>
        <taxon>Hallerella</taxon>
    </lineage>
</organism>
<accession>A0ABX5LQ12</accession>
<feature type="domain" description="DUF1846" evidence="1">
    <location>
        <begin position="4"/>
        <end position="335"/>
    </location>
</feature>
<dbReference type="EMBL" id="QGHD01000006">
    <property type="protein sequence ID" value="PWL03353.1"/>
    <property type="molecule type" value="Genomic_DNA"/>
</dbReference>
<feature type="domain" description="DUF1846" evidence="2">
    <location>
        <begin position="340"/>
        <end position="492"/>
    </location>
</feature>
<name>A0ABX5LQ12_9BACT</name>
<dbReference type="NCBIfam" id="NF010184">
    <property type="entry name" value="PRK13663.1"/>
    <property type="match status" value="1"/>
</dbReference>
<dbReference type="Gene3D" id="3.40.140.40">
    <property type="entry name" value="Domain of unknown function (DUF1846), C-terminal subdomain"/>
    <property type="match status" value="1"/>
</dbReference>
<dbReference type="RefSeq" id="WP_109587309.1">
    <property type="nucleotide sequence ID" value="NZ_JAXEIU010000029.1"/>
</dbReference>
<dbReference type="Proteomes" id="UP000245523">
    <property type="component" value="Unassembled WGS sequence"/>
</dbReference>
<proteinExistence type="predicted"/>
<evidence type="ECO:0000313" key="3">
    <source>
        <dbReference type="EMBL" id="PWL03353.1"/>
    </source>
</evidence>
<dbReference type="Gene3D" id="3.10.630.10">
    <property type="entry name" value="dip2346 domain like"/>
    <property type="match status" value="1"/>
</dbReference>